<dbReference type="Proteomes" id="UP000225706">
    <property type="component" value="Unassembled WGS sequence"/>
</dbReference>
<dbReference type="SUPFAM" id="SSF55961">
    <property type="entry name" value="Bet v1-like"/>
    <property type="match status" value="1"/>
</dbReference>
<dbReference type="Gene3D" id="3.10.129.10">
    <property type="entry name" value="Hotdog Thioesterase"/>
    <property type="match status" value="2"/>
</dbReference>
<evidence type="ECO:0000256" key="6">
    <source>
        <dbReference type="ARBA" id="ARBA00023098"/>
    </source>
</evidence>
<dbReference type="GO" id="GO:0006631">
    <property type="term" value="P:fatty acid metabolic process"/>
    <property type="evidence" value="ECO:0007669"/>
    <property type="project" value="UniProtKB-UniPathway"/>
</dbReference>
<dbReference type="FunFam" id="3.10.129.10:FF:000020">
    <property type="entry name" value="Acyl-coenzyme A thioesterase 11"/>
    <property type="match status" value="1"/>
</dbReference>
<evidence type="ECO:0000256" key="4">
    <source>
        <dbReference type="ARBA" id="ARBA00022801"/>
    </source>
</evidence>
<dbReference type="OrthoDB" id="3184331at2759"/>
<dbReference type="InterPro" id="IPR006683">
    <property type="entry name" value="Thioestr_dom"/>
</dbReference>
<dbReference type="PANTHER" id="PTHR11049">
    <property type="entry name" value="ACYL COENZYME A THIOESTER HYDROLASE"/>
    <property type="match status" value="1"/>
</dbReference>
<evidence type="ECO:0000313" key="10">
    <source>
        <dbReference type="EMBL" id="PFX34753.1"/>
    </source>
</evidence>
<dbReference type="EMBL" id="LSMT01000002">
    <property type="protein sequence ID" value="PFX34753.1"/>
    <property type="molecule type" value="Genomic_DNA"/>
</dbReference>
<dbReference type="CDD" id="cd03442">
    <property type="entry name" value="BFIT_BACH"/>
    <property type="match status" value="2"/>
</dbReference>
<protein>
    <submittedName>
        <fullName evidence="10">Acyl-coenzyme A thioesterase 11</fullName>
    </submittedName>
</protein>
<dbReference type="STRING" id="50429.A0A2B4T095"/>
<dbReference type="PROSITE" id="PS50848">
    <property type="entry name" value="START"/>
    <property type="match status" value="1"/>
</dbReference>
<feature type="domain" description="HotDog ACOT-type" evidence="9">
    <location>
        <begin position="6"/>
        <end position="120"/>
    </location>
</feature>
<evidence type="ECO:0000256" key="7">
    <source>
        <dbReference type="SAM" id="MobiDB-lite"/>
    </source>
</evidence>
<dbReference type="InterPro" id="IPR040170">
    <property type="entry name" value="Cytosol_ACT"/>
</dbReference>
<keyword evidence="4" id="KW-0378">Hydrolase</keyword>
<keyword evidence="3" id="KW-0677">Repeat</keyword>
<feature type="domain" description="START" evidence="8">
    <location>
        <begin position="375"/>
        <end position="511"/>
    </location>
</feature>
<gene>
    <name evidence="10" type="primary">ACOT11</name>
    <name evidence="10" type="ORF">AWC38_SpisGene297</name>
</gene>
<dbReference type="GO" id="GO:0008289">
    <property type="term" value="F:lipid binding"/>
    <property type="evidence" value="ECO:0007669"/>
    <property type="project" value="InterPro"/>
</dbReference>
<keyword evidence="11" id="KW-1185">Reference proteome</keyword>
<dbReference type="Pfam" id="PF01852">
    <property type="entry name" value="START"/>
    <property type="match status" value="1"/>
</dbReference>
<evidence type="ECO:0000256" key="5">
    <source>
        <dbReference type="ARBA" id="ARBA00022832"/>
    </source>
</evidence>
<accession>A0A2B4T095</accession>
<dbReference type="GO" id="GO:0005829">
    <property type="term" value="C:cytosol"/>
    <property type="evidence" value="ECO:0007669"/>
    <property type="project" value="TreeGrafter"/>
</dbReference>
<dbReference type="InterPro" id="IPR029069">
    <property type="entry name" value="HotDog_dom_sf"/>
</dbReference>
<dbReference type="GO" id="GO:0006637">
    <property type="term" value="P:acyl-CoA metabolic process"/>
    <property type="evidence" value="ECO:0007669"/>
    <property type="project" value="TreeGrafter"/>
</dbReference>
<organism evidence="10 11">
    <name type="scientific">Stylophora pistillata</name>
    <name type="common">Smooth cauliflower coral</name>
    <dbReference type="NCBI Taxonomy" id="50429"/>
    <lineage>
        <taxon>Eukaryota</taxon>
        <taxon>Metazoa</taxon>
        <taxon>Cnidaria</taxon>
        <taxon>Anthozoa</taxon>
        <taxon>Hexacorallia</taxon>
        <taxon>Scleractinia</taxon>
        <taxon>Astrocoeniina</taxon>
        <taxon>Pocilloporidae</taxon>
        <taxon>Stylophora</taxon>
    </lineage>
</organism>
<name>A0A2B4T095_STYPI</name>
<feature type="compositionally biased region" description="Basic and acidic residues" evidence="7">
    <location>
        <begin position="164"/>
        <end position="181"/>
    </location>
</feature>
<dbReference type="AlphaFoldDB" id="A0A2B4T095"/>
<reference evidence="11" key="1">
    <citation type="journal article" date="2017" name="bioRxiv">
        <title>Comparative analysis of the genomes of Stylophora pistillata and Acropora digitifera provides evidence for extensive differences between species of corals.</title>
        <authorList>
            <person name="Voolstra C.R."/>
            <person name="Li Y."/>
            <person name="Liew Y.J."/>
            <person name="Baumgarten S."/>
            <person name="Zoccola D."/>
            <person name="Flot J.-F."/>
            <person name="Tambutte S."/>
            <person name="Allemand D."/>
            <person name="Aranda M."/>
        </authorList>
    </citation>
    <scope>NUCLEOTIDE SEQUENCE [LARGE SCALE GENOMIC DNA]</scope>
</reference>
<dbReference type="InterPro" id="IPR023393">
    <property type="entry name" value="START-like_dom_sf"/>
</dbReference>
<dbReference type="PANTHER" id="PTHR11049:SF16">
    <property type="entry name" value="PROTEIN VDLD"/>
    <property type="match status" value="1"/>
</dbReference>
<evidence type="ECO:0000313" key="11">
    <source>
        <dbReference type="Proteomes" id="UP000225706"/>
    </source>
</evidence>
<dbReference type="PROSITE" id="PS51770">
    <property type="entry name" value="HOTDOG_ACOT"/>
    <property type="match status" value="2"/>
</dbReference>
<feature type="domain" description="HotDog ACOT-type" evidence="9">
    <location>
        <begin position="188"/>
        <end position="299"/>
    </location>
</feature>
<comment type="caution">
    <text evidence="10">The sequence shown here is derived from an EMBL/GenBank/DDBJ whole genome shotgun (WGS) entry which is preliminary data.</text>
</comment>
<dbReference type="InterPro" id="IPR033120">
    <property type="entry name" value="HOTDOG_ACOT"/>
</dbReference>
<keyword evidence="6" id="KW-0443">Lipid metabolism</keyword>
<dbReference type="InterPro" id="IPR002913">
    <property type="entry name" value="START_lipid-bd_dom"/>
</dbReference>
<evidence type="ECO:0000256" key="3">
    <source>
        <dbReference type="ARBA" id="ARBA00022737"/>
    </source>
</evidence>
<sequence length="578" mass="65975">MDSYKNITEVEMNQLVLPSHTNERQEHCLSGGQLLKWMDAAACLSAEKHARTSCVTASMDELYFDQQIYVGQVVNITARVNRAFHTSMEVGVRIRVEDLLSGEIRNVCKAFFTFVALDKNHQKQQLTPVVPFTEEEKSQYALANERRRMRIQYPVNLRELAKKQNDQHDNEMYTPESETRSNGEIAPVNTSLESVELVLPPHANHHQTAFGGQIMAWMVAACTITATRLCRSHPQLEAVDEVKFRGPIKVGDRVVIKTMVNNTYDVHMEVGCRVEAYSIGGEVRHVNSAFLIFAAPRRTDGRGDLKMLPRLMMETDEQKRRAFEAMARKRLRFEREQIRKSVGPVIAIPWNQCISQLLNFNNIEALVKLYQLTKWQEVQSSKGVTLSKCESGNHLCVKASYSIHLPAEVIFTLLRNEKARKEWDPLLIKVQVIKVVDDDDEILHMVLQNKMHNATKPDDVVLLVSRRAPCDGRDHFTIAYRSVVLTTLPPYPEYNRKEHLCSGLLIKETEGEEEIIEGGSQYCLDIGKFQAECGPFLSCSKLGFFTFPSHELIDQILRSREFSTVKKEKMRTVALEGH</sequence>
<dbReference type="UniPathway" id="UPA00199"/>
<comment type="pathway">
    <text evidence="2">Lipid metabolism; fatty acid metabolism.</text>
</comment>
<evidence type="ECO:0000256" key="1">
    <source>
        <dbReference type="ARBA" id="ARBA00000295"/>
    </source>
</evidence>
<feature type="region of interest" description="Disordered" evidence="7">
    <location>
        <begin position="164"/>
        <end position="183"/>
    </location>
</feature>
<evidence type="ECO:0000256" key="2">
    <source>
        <dbReference type="ARBA" id="ARBA00004872"/>
    </source>
</evidence>
<dbReference type="GO" id="GO:0052816">
    <property type="term" value="F:long-chain fatty acyl-CoA hydrolase activity"/>
    <property type="evidence" value="ECO:0007669"/>
    <property type="project" value="TreeGrafter"/>
</dbReference>
<comment type="catalytic activity">
    <reaction evidence="1">
        <text>butanoyl-CoA + H2O = butanoate + CoA + H(+)</text>
        <dbReference type="Rhea" id="RHEA:40111"/>
        <dbReference type="ChEBI" id="CHEBI:15377"/>
        <dbReference type="ChEBI" id="CHEBI:15378"/>
        <dbReference type="ChEBI" id="CHEBI:17968"/>
        <dbReference type="ChEBI" id="CHEBI:57287"/>
        <dbReference type="ChEBI" id="CHEBI:57371"/>
    </reaction>
    <physiologicalReaction direction="left-to-right" evidence="1">
        <dbReference type="Rhea" id="RHEA:40112"/>
    </physiologicalReaction>
</comment>
<evidence type="ECO:0000259" key="8">
    <source>
        <dbReference type="PROSITE" id="PS50848"/>
    </source>
</evidence>
<dbReference type="Gene3D" id="3.30.530.20">
    <property type="match status" value="1"/>
</dbReference>
<evidence type="ECO:0000259" key="9">
    <source>
        <dbReference type="PROSITE" id="PS51770"/>
    </source>
</evidence>
<proteinExistence type="predicted"/>
<keyword evidence="5" id="KW-0276">Fatty acid metabolism</keyword>
<dbReference type="SUPFAM" id="SSF54637">
    <property type="entry name" value="Thioesterase/thiol ester dehydrase-isomerase"/>
    <property type="match status" value="2"/>
</dbReference>
<dbReference type="Pfam" id="PF03061">
    <property type="entry name" value="4HBT"/>
    <property type="match status" value="2"/>
</dbReference>